<evidence type="ECO:0000256" key="1">
    <source>
        <dbReference type="SAM" id="MobiDB-lite"/>
    </source>
</evidence>
<proteinExistence type="predicted"/>
<protein>
    <submittedName>
        <fullName evidence="2">Uncharacterized protein</fullName>
    </submittedName>
</protein>
<organism evidence="2 3">
    <name type="scientific">Actinomadura monticuli</name>
    <dbReference type="NCBI Taxonomy" id="3097367"/>
    <lineage>
        <taxon>Bacteria</taxon>
        <taxon>Bacillati</taxon>
        <taxon>Actinomycetota</taxon>
        <taxon>Actinomycetes</taxon>
        <taxon>Streptosporangiales</taxon>
        <taxon>Thermomonosporaceae</taxon>
        <taxon>Actinomadura</taxon>
    </lineage>
</organism>
<accession>A0ABV4QMU7</accession>
<gene>
    <name evidence="2" type="ORF">SM611_36735</name>
</gene>
<reference evidence="2 3" key="1">
    <citation type="submission" date="2023-11" db="EMBL/GenBank/DDBJ databases">
        <title>Actinomadura monticuli sp. nov., isolated from volcanic ash.</title>
        <authorList>
            <person name="Lee S.D."/>
            <person name="Yang H."/>
            <person name="Kim I.S."/>
        </authorList>
    </citation>
    <scope>NUCLEOTIDE SEQUENCE [LARGE SCALE GENOMIC DNA]</scope>
    <source>
        <strain evidence="2 3">DLS-62</strain>
    </source>
</reference>
<name>A0ABV4QMU7_9ACTN</name>
<keyword evidence="3" id="KW-1185">Reference proteome</keyword>
<evidence type="ECO:0000313" key="2">
    <source>
        <dbReference type="EMBL" id="MFA1544503.1"/>
    </source>
</evidence>
<dbReference type="RefSeq" id="WP_371955043.1">
    <property type="nucleotide sequence ID" value="NZ_JAXCEI010000032.1"/>
</dbReference>
<sequence length="222" mass="22740">MAGDAVRAWAVSVRLRRVAAGRAVQRLLVLGGLLIAGWLLGCAAQSAHADEIPPPMAVVAKTPVLGETVTAVHERGEPVRRVVRSVVEKAPRQVAQQVSTPVWDAPAAHRPAAVSETAEAPAPEARKQPNGGAVPGVSKIPRTRPSLGQGARHAVRHPSPPAPERHGEHSAAGGLVANGAVAGFPTALTWAPASPCASIARACGALPPAVRTAADERSFAPD</sequence>
<comment type="caution">
    <text evidence="2">The sequence shown here is derived from an EMBL/GenBank/DDBJ whole genome shotgun (WGS) entry which is preliminary data.</text>
</comment>
<evidence type="ECO:0000313" key="3">
    <source>
        <dbReference type="Proteomes" id="UP001569963"/>
    </source>
</evidence>
<dbReference type="Proteomes" id="UP001569963">
    <property type="component" value="Unassembled WGS sequence"/>
</dbReference>
<dbReference type="EMBL" id="JAXCEI010000032">
    <property type="protein sequence ID" value="MFA1544503.1"/>
    <property type="molecule type" value="Genomic_DNA"/>
</dbReference>
<feature type="region of interest" description="Disordered" evidence="1">
    <location>
        <begin position="98"/>
        <end position="170"/>
    </location>
</feature>